<evidence type="ECO:0000313" key="2">
    <source>
        <dbReference type="EMBL" id="CAG7724090.1"/>
    </source>
</evidence>
<feature type="transmembrane region" description="Helical" evidence="1">
    <location>
        <begin position="72"/>
        <end position="93"/>
    </location>
</feature>
<keyword evidence="1" id="KW-0472">Membrane</keyword>
<keyword evidence="1" id="KW-1133">Transmembrane helix</keyword>
<protein>
    <submittedName>
        <fullName evidence="2">Uncharacterized protein</fullName>
    </submittedName>
</protein>
<accession>A0A8J2KBQ4</accession>
<proteinExistence type="predicted"/>
<feature type="transmembrane region" description="Helical" evidence="1">
    <location>
        <begin position="42"/>
        <end position="60"/>
    </location>
</feature>
<dbReference type="EMBL" id="CAJVCH010105643">
    <property type="protein sequence ID" value="CAG7724090.1"/>
    <property type="molecule type" value="Genomic_DNA"/>
</dbReference>
<dbReference type="Proteomes" id="UP000708208">
    <property type="component" value="Unassembled WGS sequence"/>
</dbReference>
<keyword evidence="1" id="KW-0812">Transmembrane</keyword>
<name>A0A8J2KBQ4_9HEXA</name>
<sequence>MITQRSKKYFRLLNLFGSVCSIPYYWNNDLNKVEYNPSYRKFIWYTNNVVNLSYLVFVYVRWIQQLLSGVNLTSPSVMGTLYIACSYSVVLVVQNGIWKNYGLHHIWINSFLDLTAEFQDTDHKDKTSMNRKQDPDAWLGFPKKLFFCFPIVMALDSLSVIGAPDEPYFLTSLLSEPKSQPKIALLPILAIHIYIWVHQQSSAYFFVTFVLGHVSGMERALQNME</sequence>
<dbReference type="AlphaFoldDB" id="A0A8J2KBQ4"/>
<evidence type="ECO:0000256" key="1">
    <source>
        <dbReference type="SAM" id="Phobius"/>
    </source>
</evidence>
<evidence type="ECO:0000313" key="3">
    <source>
        <dbReference type="Proteomes" id="UP000708208"/>
    </source>
</evidence>
<organism evidence="2 3">
    <name type="scientific">Allacma fusca</name>
    <dbReference type="NCBI Taxonomy" id="39272"/>
    <lineage>
        <taxon>Eukaryota</taxon>
        <taxon>Metazoa</taxon>
        <taxon>Ecdysozoa</taxon>
        <taxon>Arthropoda</taxon>
        <taxon>Hexapoda</taxon>
        <taxon>Collembola</taxon>
        <taxon>Symphypleona</taxon>
        <taxon>Sminthuridae</taxon>
        <taxon>Allacma</taxon>
    </lineage>
</organism>
<gene>
    <name evidence="2" type="ORF">AFUS01_LOCUS13132</name>
</gene>
<reference evidence="2" key="1">
    <citation type="submission" date="2021-06" db="EMBL/GenBank/DDBJ databases">
        <authorList>
            <person name="Hodson N. C."/>
            <person name="Mongue J. A."/>
            <person name="Jaron S. K."/>
        </authorList>
    </citation>
    <scope>NUCLEOTIDE SEQUENCE</scope>
</reference>
<comment type="caution">
    <text evidence="2">The sequence shown here is derived from an EMBL/GenBank/DDBJ whole genome shotgun (WGS) entry which is preliminary data.</text>
</comment>
<keyword evidence="3" id="KW-1185">Reference proteome</keyword>